<keyword evidence="4" id="KW-0862">Zinc</keyword>
<dbReference type="VEuPathDB" id="FungiDB:Z520_07429"/>
<keyword evidence="6" id="KW-0520">NAD</keyword>
<dbReference type="GO" id="GO:0005737">
    <property type="term" value="C:cytoplasm"/>
    <property type="evidence" value="ECO:0007669"/>
    <property type="project" value="TreeGrafter"/>
</dbReference>
<dbReference type="PANTHER" id="PTHR42940:SF8">
    <property type="entry name" value="VACUOLAR PROTEIN SORTING-ASSOCIATED PROTEIN 11"/>
    <property type="match status" value="1"/>
</dbReference>
<dbReference type="AlphaFoldDB" id="A0A0D2H4D9"/>
<proteinExistence type="inferred from homology"/>
<dbReference type="OrthoDB" id="256333at2759"/>
<dbReference type="InterPro" id="IPR036291">
    <property type="entry name" value="NAD(P)-bd_dom_sf"/>
</dbReference>
<evidence type="ECO:0000256" key="6">
    <source>
        <dbReference type="ARBA" id="ARBA00023027"/>
    </source>
</evidence>
<evidence type="ECO:0000313" key="9">
    <source>
        <dbReference type="Proteomes" id="UP000053411"/>
    </source>
</evidence>
<dbReference type="Proteomes" id="UP000053411">
    <property type="component" value="Unassembled WGS sequence"/>
</dbReference>
<evidence type="ECO:0000256" key="4">
    <source>
        <dbReference type="ARBA" id="ARBA00022833"/>
    </source>
</evidence>
<evidence type="ECO:0000256" key="2">
    <source>
        <dbReference type="ARBA" id="ARBA00008072"/>
    </source>
</evidence>
<dbReference type="InterPro" id="IPR013149">
    <property type="entry name" value="ADH-like_C"/>
</dbReference>
<dbReference type="GeneID" id="27713175"/>
<evidence type="ECO:0000256" key="5">
    <source>
        <dbReference type="ARBA" id="ARBA00023002"/>
    </source>
</evidence>
<evidence type="ECO:0000313" key="8">
    <source>
        <dbReference type="EMBL" id="KIX96710.1"/>
    </source>
</evidence>
<dbReference type="RefSeq" id="XP_016630833.1">
    <property type="nucleotide sequence ID" value="XM_016777927.1"/>
</dbReference>
<feature type="domain" description="Enoyl reductase (ER)" evidence="7">
    <location>
        <begin position="3"/>
        <end position="259"/>
    </location>
</feature>
<gene>
    <name evidence="8" type="ORF">Z520_07429</name>
</gene>
<keyword evidence="5" id="KW-0560">Oxidoreductase</keyword>
<accession>A0A0D2H4D9</accession>
<dbReference type="Pfam" id="PF00107">
    <property type="entry name" value="ADH_zinc_N"/>
    <property type="match status" value="1"/>
</dbReference>
<dbReference type="PANTHER" id="PTHR42940">
    <property type="entry name" value="ALCOHOL DEHYDROGENASE 1-RELATED"/>
    <property type="match status" value="1"/>
</dbReference>
<dbReference type="FunFam" id="3.40.50.720:FF:000039">
    <property type="entry name" value="Alcohol dehydrogenase AdhP"/>
    <property type="match status" value="1"/>
</dbReference>
<reference evidence="8 9" key="1">
    <citation type="submission" date="2015-01" db="EMBL/GenBank/DDBJ databases">
        <title>The Genome Sequence of Fonsecaea multimorphosa CBS 102226.</title>
        <authorList>
            <consortium name="The Broad Institute Genomics Platform"/>
            <person name="Cuomo C."/>
            <person name="de Hoog S."/>
            <person name="Gorbushina A."/>
            <person name="Stielow B."/>
            <person name="Teixiera M."/>
            <person name="Abouelleil A."/>
            <person name="Chapman S.B."/>
            <person name="Priest M."/>
            <person name="Young S.K."/>
            <person name="Wortman J."/>
            <person name="Nusbaum C."/>
            <person name="Birren B."/>
        </authorList>
    </citation>
    <scope>NUCLEOTIDE SEQUENCE [LARGE SCALE GENOMIC DNA]</scope>
    <source>
        <strain evidence="8 9">CBS 102226</strain>
    </source>
</reference>
<evidence type="ECO:0000256" key="1">
    <source>
        <dbReference type="ARBA" id="ARBA00001947"/>
    </source>
</evidence>
<dbReference type="GO" id="GO:0046872">
    <property type="term" value="F:metal ion binding"/>
    <property type="evidence" value="ECO:0007669"/>
    <property type="project" value="UniProtKB-KW"/>
</dbReference>
<dbReference type="STRING" id="1442371.A0A0D2H4D9"/>
<dbReference type="Gene3D" id="3.90.180.10">
    <property type="entry name" value="Medium-chain alcohol dehydrogenases, catalytic domain"/>
    <property type="match status" value="1"/>
</dbReference>
<name>A0A0D2H4D9_9EURO</name>
<comment type="cofactor">
    <cofactor evidence="1">
        <name>Zn(2+)</name>
        <dbReference type="ChEBI" id="CHEBI:29105"/>
    </cofactor>
</comment>
<dbReference type="InterPro" id="IPR011032">
    <property type="entry name" value="GroES-like_sf"/>
</dbReference>
<evidence type="ECO:0000259" key="7">
    <source>
        <dbReference type="SMART" id="SM00829"/>
    </source>
</evidence>
<dbReference type="Gene3D" id="3.40.50.720">
    <property type="entry name" value="NAD(P)-binding Rossmann-like Domain"/>
    <property type="match status" value="1"/>
</dbReference>
<dbReference type="SUPFAM" id="SSF51735">
    <property type="entry name" value="NAD(P)-binding Rossmann-fold domains"/>
    <property type="match status" value="1"/>
</dbReference>
<dbReference type="SUPFAM" id="SSF50129">
    <property type="entry name" value="GroES-like"/>
    <property type="match status" value="1"/>
</dbReference>
<dbReference type="EMBL" id="KN848076">
    <property type="protein sequence ID" value="KIX96710.1"/>
    <property type="molecule type" value="Genomic_DNA"/>
</dbReference>
<dbReference type="SMART" id="SM00829">
    <property type="entry name" value="PKS_ER"/>
    <property type="match status" value="1"/>
</dbReference>
<keyword evidence="9" id="KW-1185">Reference proteome</keyword>
<keyword evidence="3" id="KW-0479">Metal-binding</keyword>
<evidence type="ECO:0000256" key="3">
    <source>
        <dbReference type="ARBA" id="ARBA00022723"/>
    </source>
</evidence>
<dbReference type="InterPro" id="IPR020843">
    <property type="entry name" value="ER"/>
</dbReference>
<protein>
    <recommendedName>
        <fullName evidence="7">Enoyl reductase (ER) domain-containing protein</fullName>
    </recommendedName>
</protein>
<sequence>MAGQTFGRCGECEICKGPESYRHYCPHRETMMSVQRNGAFQEYLVVDSREASRIPDEMAFETAAPLACAGITVWRGILQAELRPGQWLGIVGSGGGLGHLGIQFAKARGLEVIGVDARDEGIALSREAGADVVLDARLGKEHIARQAFEVTGGKGVDATLNVSDAKLAAATACAITKNHGTMVQIALPPEVSIPFSEYIFRDIRVKGSFLCSQKEAEDMLRCVVEHNIKIEKNIFHGLEQVPTAVEMLKTGGYRGKGVIIVDGSL</sequence>
<dbReference type="GO" id="GO:0004022">
    <property type="term" value="F:alcohol dehydrogenase (NAD+) activity"/>
    <property type="evidence" value="ECO:0007669"/>
    <property type="project" value="TreeGrafter"/>
</dbReference>
<comment type="similarity">
    <text evidence="2">Belongs to the zinc-containing alcohol dehydrogenase family.</text>
</comment>
<organism evidence="8 9">
    <name type="scientific">Fonsecaea multimorphosa CBS 102226</name>
    <dbReference type="NCBI Taxonomy" id="1442371"/>
    <lineage>
        <taxon>Eukaryota</taxon>
        <taxon>Fungi</taxon>
        <taxon>Dikarya</taxon>
        <taxon>Ascomycota</taxon>
        <taxon>Pezizomycotina</taxon>
        <taxon>Eurotiomycetes</taxon>
        <taxon>Chaetothyriomycetidae</taxon>
        <taxon>Chaetothyriales</taxon>
        <taxon>Herpotrichiellaceae</taxon>
        <taxon>Fonsecaea</taxon>
    </lineage>
</organism>